<dbReference type="Pfam" id="PF00593">
    <property type="entry name" value="TonB_dep_Rec_b-barrel"/>
    <property type="match status" value="1"/>
</dbReference>
<evidence type="ECO:0000256" key="4">
    <source>
        <dbReference type="ARBA" id="ARBA00022496"/>
    </source>
</evidence>
<dbReference type="PROSITE" id="PS52016">
    <property type="entry name" value="TONB_DEPENDENT_REC_3"/>
    <property type="match status" value="1"/>
</dbReference>
<reference evidence="16" key="2">
    <citation type="submission" date="2023-04" db="EMBL/GenBank/DDBJ databases">
        <title>Paracnuella aquatica gen. nov., sp. nov., a member of the family Chitinophagaceae isolated from a hot spring.</title>
        <authorList>
            <person name="Wang C."/>
        </authorList>
    </citation>
    <scope>NUCLEOTIDE SEQUENCE</scope>
    <source>
        <strain evidence="16">LB-8</strain>
    </source>
</reference>
<dbReference type="Gene3D" id="2.170.130.10">
    <property type="entry name" value="TonB-dependent receptor, plug domain"/>
    <property type="match status" value="1"/>
</dbReference>
<keyword evidence="9 11" id="KW-0472">Membrane</keyword>
<dbReference type="InterPro" id="IPR023996">
    <property type="entry name" value="TonB-dep_OMP_SusC/RagA"/>
</dbReference>
<evidence type="ECO:0000256" key="12">
    <source>
        <dbReference type="RuleBase" id="RU003357"/>
    </source>
</evidence>
<dbReference type="SUPFAM" id="SSF56935">
    <property type="entry name" value="Porins"/>
    <property type="match status" value="1"/>
</dbReference>
<keyword evidence="8 12" id="KW-0798">TonB box</keyword>
<keyword evidence="7" id="KW-0406">Ion transport</keyword>
<evidence type="ECO:0000256" key="9">
    <source>
        <dbReference type="ARBA" id="ARBA00023136"/>
    </source>
</evidence>
<dbReference type="InterPro" id="IPR037066">
    <property type="entry name" value="Plug_dom_sf"/>
</dbReference>
<dbReference type="Gene3D" id="2.40.170.20">
    <property type="entry name" value="TonB-dependent receptor, beta-barrel domain"/>
    <property type="match status" value="1"/>
</dbReference>
<dbReference type="InterPro" id="IPR000531">
    <property type="entry name" value="Beta-barrel_TonB"/>
</dbReference>
<comment type="subcellular location">
    <subcellularLocation>
        <location evidence="1 11">Cell outer membrane</location>
        <topology evidence="1 11">Multi-pass membrane protein</topology>
    </subcellularLocation>
</comment>
<comment type="similarity">
    <text evidence="11 12">Belongs to the TonB-dependent receptor family.</text>
</comment>
<dbReference type="RefSeq" id="WP_279298498.1">
    <property type="nucleotide sequence ID" value="NZ_JAOTIF010000017.1"/>
</dbReference>
<keyword evidence="6" id="KW-0408">Iron</keyword>
<dbReference type="InterPro" id="IPR023997">
    <property type="entry name" value="TonB-dep_OMP_SusC/RagA_CS"/>
</dbReference>
<evidence type="ECO:0000256" key="5">
    <source>
        <dbReference type="ARBA" id="ARBA00022692"/>
    </source>
</evidence>
<evidence type="ECO:0000256" key="3">
    <source>
        <dbReference type="ARBA" id="ARBA00022452"/>
    </source>
</evidence>
<comment type="caution">
    <text evidence="16">The sequence shown here is derived from an EMBL/GenBank/DDBJ whole genome shotgun (WGS) entry which is preliminary data.</text>
</comment>
<sequence length="1066" mass="115682">MRKIASLFTVLMLLCALAFGQARTVTGTVRDDNGNPVPFATVTELGTKNGTTADEKGNFNITIKQNGRLAITATGFQTQTLPSGAAAQTITLKRAEGQLSEVVVVTANNIKRDKKSLGYSAPVVKADELTKGNASSAINALQGKVAGANVTGTAGAPGSSSRIVLRGGSSITGNNQALIVIDGVPIDNSSVIGGGALTSVDYGNRGNDINSEDIESITVLKGPAAAALYGSRASNGALIITTKSGKKGQNKKNEITYSSSVGFSNILKLPDFQNQYGEGYDNETFDPKENFSWGPAFDGKVRGWGQAINGKQLERPYSAVADNVKDFFATGQTFTNNLSFSGAGDKSTYYLSLNSLNSNGVMPGDADKYNKYGVRFNGSTQLANNFTSSISVSYTKIKSNAIQGGQADGSVYDNVLQMPRNIPLTDLSDLSNPYYSMGGTFDKDGNETYGYYGAYTLNPYFLLKNYRNFNDVDRITGNFSVNYKATDWLDITNRLGTDIYADRRRRQEPRFSLIPADNTSGEYSSTGNIQSSNGYFGAFQYNLSEIVNDLMITAHKDFNKDFRGSLMVGHNVRNRIYTELEAATNTAGLVIPGWYDLDNSNGPLRSYDNYSKRRLVGGYSELNLSYKNYLFLGATARNDWSSTLPEGSNSFFYPSVNGAFIFTELTHGSKIANVLNYGKIRASIAQVGNDADPYLLKTLYEKTSINGGFGSTIFPLNSVPGYTLGDKIGNPNLKPEITTAYEVGAELGFLKNRAYVDFSYYKNSSKNQILSVPVTPTTGFSSRVMNAGLVENKGVELSVRATPIQNASGFTWEIFGTYTHNNSVVKELDVDQVVVGGFSGMSIVAAKNRPYGMFYARDLLKDDEGHVIVDAETGMPQLTPDAVYLGSYNPKYMASLGTNLSYKGISLSILFDTKQGGKFYSRTKDILDFVGTAAETVDYNREGDVFKNSVVLDPTSGKYIANTTEFFPQDYYTDLIPAGQHVVDASYIKLRELGLSYDLPQSKLRNTPFGKASIGIFGNNLWIKTAKENKYADPEVNSTGSGNEQGFDFTAQPSVRNYGVNLKVSF</sequence>
<dbReference type="EMBL" id="JAOTIF010000017">
    <property type="protein sequence ID" value="MCU7551059.1"/>
    <property type="molecule type" value="Genomic_DNA"/>
</dbReference>
<evidence type="ECO:0000313" key="17">
    <source>
        <dbReference type="Proteomes" id="UP001155483"/>
    </source>
</evidence>
<dbReference type="InterPro" id="IPR012910">
    <property type="entry name" value="Plug_dom"/>
</dbReference>
<keyword evidence="3 11" id="KW-1134">Transmembrane beta strand</keyword>
<evidence type="ECO:0000256" key="13">
    <source>
        <dbReference type="SAM" id="SignalP"/>
    </source>
</evidence>
<evidence type="ECO:0000256" key="10">
    <source>
        <dbReference type="ARBA" id="ARBA00023237"/>
    </source>
</evidence>
<dbReference type="Proteomes" id="UP001155483">
    <property type="component" value="Unassembled WGS sequence"/>
</dbReference>
<proteinExistence type="inferred from homology"/>
<keyword evidence="13" id="KW-0732">Signal</keyword>
<accession>A0A9X2XX19</accession>
<dbReference type="GO" id="GO:0006826">
    <property type="term" value="P:iron ion transport"/>
    <property type="evidence" value="ECO:0007669"/>
    <property type="project" value="UniProtKB-KW"/>
</dbReference>
<keyword evidence="2 11" id="KW-0813">Transport</keyword>
<evidence type="ECO:0000256" key="1">
    <source>
        <dbReference type="ARBA" id="ARBA00004571"/>
    </source>
</evidence>
<evidence type="ECO:0000259" key="14">
    <source>
        <dbReference type="Pfam" id="PF00593"/>
    </source>
</evidence>
<keyword evidence="4" id="KW-0410">Iron transport</keyword>
<dbReference type="PANTHER" id="PTHR32552">
    <property type="entry name" value="FERRICHROME IRON RECEPTOR-RELATED"/>
    <property type="match status" value="1"/>
</dbReference>
<dbReference type="NCBIfam" id="TIGR04057">
    <property type="entry name" value="SusC_RagA_signa"/>
    <property type="match status" value="1"/>
</dbReference>
<dbReference type="AlphaFoldDB" id="A0A9X2XX19"/>
<dbReference type="InterPro" id="IPR039426">
    <property type="entry name" value="TonB-dep_rcpt-like"/>
</dbReference>
<feature type="signal peptide" evidence="13">
    <location>
        <begin position="1"/>
        <end position="20"/>
    </location>
</feature>
<dbReference type="Gene3D" id="2.60.40.1120">
    <property type="entry name" value="Carboxypeptidase-like, regulatory domain"/>
    <property type="match status" value="1"/>
</dbReference>
<dbReference type="SUPFAM" id="SSF49464">
    <property type="entry name" value="Carboxypeptidase regulatory domain-like"/>
    <property type="match status" value="1"/>
</dbReference>
<feature type="domain" description="TonB-dependent receptor plug" evidence="15">
    <location>
        <begin position="114"/>
        <end position="237"/>
    </location>
</feature>
<keyword evidence="10 11" id="KW-0998">Cell outer membrane</keyword>
<name>A0A9X2XX19_9BACT</name>
<reference evidence="16" key="1">
    <citation type="submission" date="2022-09" db="EMBL/GenBank/DDBJ databases">
        <authorList>
            <person name="Yuan C."/>
            <person name="Ke Z."/>
        </authorList>
    </citation>
    <scope>NUCLEOTIDE SEQUENCE</scope>
    <source>
        <strain evidence="16">LB-8</strain>
    </source>
</reference>
<protein>
    <submittedName>
        <fullName evidence="16">SusC/RagA family TonB-linked outer membrane protein</fullName>
    </submittedName>
</protein>
<evidence type="ECO:0000256" key="6">
    <source>
        <dbReference type="ARBA" id="ARBA00023004"/>
    </source>
</evidence>
<organism evidence="16 17">
    <name type="scientific">Paraflavisolibacter caeni</name>
    <dbReference type="NCBI Taxonomy" id="2982496"/>
    <lineage>
        <taxon>Bacteria</taxon>
        <taxon>Pseudomonadati</taxon>
        <taxon>Bacteroidota</taxon>
        <taxon>Chitinophagia</taxon>
        <taxon>Chitinophagales</taxon>
        <taxon>Chitinophagaceae</taxon>
        <taxon>Paraflavisolibacter</taxon>
    </lineage>
</organism>
<dbReference type="GO" id="GO:0009279">
    <property type="term" value="C:cell outer membrane"/>
    <property type="evidence" value="ECO:0007669"/>
    <property type="project" value="UniProtKB-SubCell"/>
</dbReference>
<dbReference type="Pfam" id="PF13715">
    <property type="entry name" value="CarbopepD_reg_2"/>
    <property type="match status" value="1"/>
</dbReference>
<dbReference type="PANTHER" id="PTHR32552:SF81">
    <property type="entry name" value="TONB-DEPENDENT OUTER MEMBRANE RECEPTOR"/>
    <property type="match status" value="1"/>
</dbReference>
<feature type="chain" id="PRO_5040735671" evidence="13">
    <location>
        <begin position="21"/>
        <end position="1066"/>
    </location>
</feature>
<dbReference type="NCBIfam" id="TIGR04056">
    <property type="entry name" value="OMP_RagA_SusC"/>
    <property type="match status" value="1"/>
</dbReference>
<evidence type="ECO:0000256" key="2">
    <source>
        <dbReference type="ARBA" id="ARBA00022448"/>
    </source>
</evidence>
<evidence type="ECO:0000256" key="11">
    <source>
        <dbReference type="PROSITE-ProRule" id="PRU01360"/>
    </source>
</evidence>
<dbReference type="InterPro" id="IPR036942">
    <property type="entry name" value="Beta-barrel_TonB_sf"/>
</dbReference>
<feature type="domain" description="TonB-dependent receptor-like beta-barrel" evidence="14">
    <location>
        <begin position="439"/>
        <end position="920"/>
    </location>
</feature>
<dbReference type="Pfam" id="PF07715">
    <property type="entry name" value="Plug"/>
    <property type="match status" value="1"/>
</dbReference>
<evidence type="ECO:0000313" key="16">
    <source>
        <dbReference type="EMBL" id="MCU7551059.1"/>
    </source>
</evidence>
<keyword evidence="5 11" id="KW-0812">Transmembrane</keyword>
<keyword evidence="17" id="KW-1185">Reference proteome</keyword>
<evidence type="ECO:0000259" key="15">
    <source>
        <dbReference type="Pfam" id="PF07715"/>
    </source>
</evidence>
<dbReference type="InterPro" id="IPR008969">
    <property type="entry name" value="CarboxyPept-like_regulatory"/>
</dbReference>
<gene>
    <name evidence="16" type="ORF">OCK74_18210</name>
</gene>
<evidence type="ECO:0000256" key="7">
    <source>
        <dbReference type="ARBA" id="ARBA00023065"/>
    </source>
</evidence>
<evidence type="ECO:0000256" key="8">
    <source>
        <dbReference type="ARBA" id="ARBA00023077"/>
    </source>
</evidence>